<feature type="transmembrane region" description="Helical" evidence="7">
    <location>
        <begin position="282"/>
        <end position="306"/>
    </location>
</feature>
<feature type="transmembrane region" description="Helical" evidence="7">
    <location>
        <begin position="232"/>
        <end position="249"/>
    </location>
</feature>
<gene>
    <name evidence="7 9" type="primary">mraY</name>
    <name evidence="9" type="ORF">RM423_07875</name>
</gene>
<comment type="caution">
    <text evidence="9">The sequence shown here is derived from an EMBL/GenBank/DDBJ whole genome shotgun (WGS) entry which is preliminary data.</text>
</comment>
<feature type="transmembrane region" description="Helical" evidence="7">
    <location>
        <begin position="338"/>
        <end position="358"/>
    </location>
</feature>
<proteinExistence type="inferred from homology"/>
<comment type="catalytic activity">
    <reaction evidence="7">
        <text>UDP-N-acetyl-alpha-D-muramoyl-L-alanyl-gamma-D-glutamyl-meso-2,6-diaminopimeloyl-D-alanyl-D-alanine + di-trans,octa-cis-undecaprenyl phosphate = di-trans,octa-cis-undecaprenyl diphospho-N-acetyl-alpha-D-muramoyl-L-alanyl-D-glutamyl-meso-2,6-diaminopimeloyl-D-alanyl-D-alanine + UMP</text>
        <dbReference type="Rhea" id="RHEA:28386"/>
        <dbReference type="ChEBI" id="CHEBI:57865"/>
        <dbReference type="ChEBI" id="CHEBI:60392"/>
        <dbReference type="ChEBI" id="CHEBI:61386"/>
        <dbReference type="ChEBI" id="CHEBI:61387"/>
        <dbReference type="EC" id="2.7.8.13"/>
    </reaction>
</comment>
<keyword evidence="7" id="KW-0131">Cell cycle</keyword>
<feature type="transmembrane region" description="Helical" evidence="7">
    <location>
        <begin position="82"/>
        <end position="100"/>
    </location>
</feature>
<dbReference type="InterPro" id="IPR003524">
    <property type="entry name" value="PNAcMuramoyl-5peptid_Trfase"/>
</dbReference>
<keyword evidence="5 7" id="KW-1133">Transmembrane helix</keyword>
<keyword evidence="7" id="KW-0961">Cell wall biogenesis/degradation</keyword>
<feature type="transmembrane region" description="Helical" evidence="7">
    <location>
        <begin position="6"/>
        <end position="26"/>
    </location>
</feature>
<keyword evidence="7" id="KW-0460">Magnesium</keyword>
<comment type="subcellular location">
    <subcellularLocation>
        <location evidence="7">Cell membrane</location>
        <topology evidence="7">Multi-pass membrane protein</topology>
    </subcellularLocation>
    <subcellularLocation>
        <location evidence="1">Membrane</location>
        <topology evidence="1">Multi-pass membrane protein</topology>
    </subcellularLocation>
</comment>
<keyword evidence="10" id="KW-1185">Reference proteome</keyword>
<evidence type="ECO:0000256" key="7">
    <source>
        <dbReference type="HAMAP-Rule" id="MF_00038"/>
    </source>
</evidence>
<evidence type="ECO:0000313" key="10">
    <source>
        <dbReference type="Proteomes" id="UP001183176"/>
    </source>
</evidence>
<dbReference type="CDD" id="cd06852">
    <property type="entry name" value="GT_MraY"/>
    <property type="match status" value="1"/>
</dbReference>
<dbReference type="Pfam" id="PF10555">
    <property type="entry name" value="MraY_sig1"/>
    <property type="match status" value="1"/>
</dbReference>
<feature type="transmembrane region" description="Helical" evidence="7">
    <location>
        <begin position="157"/>
        <end position="178"/>
    </location>
</feature>
<evidence type="ECO:0000256" key="4">
    <source>
        <dbReference type="ARBA" id="ARBA00022692"/>
    </source>
</evidence>
<keyword evidence="3 7" id="KW-0808">Transferase</keyword>
<reference evidence="10" key="1">
    <citation type="submission" date="2023-07" db="EMBL/GenBank/DDBJ databases">
        <title>30 novel species of actinomycetes from the DSMZ collection.</title>
        <authorList>
            <person name="Nouioui I."/>
        </authorList>
    </citation>
    <scope>NUCLEOTIDE SEQUENCE [LARGE SCALE GENOMIC DNA]</scope>
    <source>
        <strain evidence="10">DSM 44399</strain>
    </source>
</reference>
<dbReference type="RefSeq" id="WP_311422467.1">
    <property type="nucleotide sequence ID" value="NZ_JAVREH010000007.1"/>
</dbReference>
<dbReference type="EC" id="2.7.8.13" evidence="7 8"/>
<comment type="cofactor">
    <cofactor evidence="7">
        <name>Mg(2+)</name>
        <dbReference type="ChEBI" id="CHEBI:18420"/>
    </cofactor>
</comment>
<accession>A0ABU2J8K0</accession>
<dbReference type="EMBL" id="JAVREH010000007">
    <property type="protein sequence ID" value="MDT0261311.1"/>
    <property type="molecule type" value="Genomic_DNA"/>
</dbReference>
<organism evidence="9 10">
    <name type="scientific">Jatrophihabitans lederbergiae</name>
    <dbReference type="NCBI Taxonomy" id="3075547"/>
    <lineage>
        <taxon>Bacteria</taxon>
        <taxon>Bacillati</taxon>
        <taxon>Actinomycetota</taxon>
        <taxon>Actinomycetes</taxon>
        <taxon>Jatrophihabitantales</taxon>
        <taxon>Jatrophihabitantaceae</taxon>
        <taxon>Jatrophihabitans</taxon>
    </lineage>
</organism>
<dbReference type="NCBIfam" id="TIGR00445">
    <property type="entry name" value="mraY"/>
    <property type="match status" value="1"/>
</dbReference>
<dbReference type="PROSITE" id="PS01347">
    <property type="entry name" value="MRAY_1"/>
    <property type="match status" value="1"/>
</dbReference>
<evidence type="ECO:0000256" key="3">
    <source>
        <dbReference type="ARBA" id="ARBA00022679"/>
    </source>
</evidence>
<keyword evidence="7" id="KW-0573">Peptidoglycan synthesis</keyword>
<evidence type="ECO:0000256" key="1">
    <source>
        <dbReference type="ARBA" id="ARBA00004141"/>
    </source>
</evidence>
<name>A0ABU2J8K0_9ACTN</name>
<dbReference type="Proteomes" id="UP001183176">
    <property type="component" value="Unassembled WGS sequence"/>
</dbReference>
<feature type="transmembrane region" description="Helical" evidence="7">
    <location>
        <begin position="51"/>
        <end position="70"/>
    </location>
</feature>
<keyword evidence="6 7" id="KW-0472">Membrane</keyword>
<protein>
    <recommendedName>
        <fullName evidence="7 8">Phospho-N-acetylmuramoyl-pentapeptide-transferase</fullName>
        <ecNumber evidence="7 8">2.7.8.13</ecNumber>
    </recommendedName>
    <alternativeName>
        <fullName evidence="7">UDP-MurNAc-pentapeptide phosphotransferase</fullName>
    </alternativeName>
</protein>
<keyword evidence="4 7" id="KW-0812">Transmembrane</keyword>
<keyword evidence="7" id="KW-0479">Metal-binding</keyword>
<keyword evidence="7" id="KW-0133">Cell shape</keyword>
<dbReference type="HAMAP" id="MF_00038">
    <property type="entry name" value="MraY"/>
    <property type="match status" value="1"/>
</dbReference>
<dbReference type="InterPro" id="IPR000715">
    <property type="entry name" value="Glycosyl_transferase_4"/>
</dbReference>
<dbReference type="PROSITE" id="PS01348">
    <property type="entry name" value="MRAY_2"/>
    <property type="match status" value="1"/>
</dbReference>
<dbReference type="PANTHER" id="PTHR22926">
    <property type="entry name" value="PHOSPHO-N-ACETYLMURAMOYL-PENTAPEPTIDE-TRANSFERASE"/>
    <property type="match status" value="1"/>
</dbReference>
<dbReference type="GO" id="GO:0016740">
    <property type="term" value="F:transferase activity"/>
    <property type="evidence" value="ECO:0007669"/>
    <property type="project" value="UniProtKB-KW"/>
</dbReference>
<comment type="similarity">
    <text evidence="2 7">Belongs to the glycosyltransferase 4 family. MraY subfamily.</text>
</comment>
<dbReference type="PANTHER" id="PTHR22926:SF5">
    <property type="entry name" value="PHOSPHO-N-ACETYLMURAMOYL-PENTAPEPTIDE-TRANSFERASE HOMOLOG"/>
    <property type="match status" value="1"/>
</dbReference>
<dbReference type="Pfam" id="PF00953">
    <property type="entry name" value="Glycos_transf_4"/>
    <property type="match status" value="1"/>
</dbReference>
<evidence type="ECO:0000256" key="8">
    <source>
        <dbReference type="NCBIfam" id="TIGR00445"/>
    </source>
</evidence>
<keyword evidence="7" id="KW-0132">Cell division</keyword>
<comment type="function">
    <text evidence="7">Catalyzes the initial step of the lipid cycle reactions in the biosynthesis of the cell wall peptidoglycan: transfers peptidoglycan precursor phospho-MurNAc-pentapeptide from UDP-MurNAc-pentapeptide onto the lipid carrier undecaprenyl phosphate, yielding undecaprenyl-pyrophosphoryl-MurNAc-pentapeptide, known as lipid I.</text>
</comment>
<dbReference type="InterPro" id="IPR018480">
    <property type="entry name" value="PNAcMuramoyl-5peptid_Trfase_CS"/>
</dbReference>
<keyword evidence="7" id="KW-1003">Cell membrane</keyword>
<evidence type="ECO:0000256" key="5">
    <source>
        <dbReference type="ARBA" id="ARBA00022989"/>
    </source>
</evidence>
<comment type="pathway">
    <text evidence="7">Cell wall biogenesis; peptidoglycan biosynthesis.</text>
</comment>
<sequence>MKTILIAAFFGLMTSILCTPLVVRYFRKQGFGQEIRDDGPKSHLVKRGTPTMGGVAIIGSTIVGYVVAHLVGSFRHHSGPTASGGLLLFVMVGSGAVGFLDDFIKLRHRRSLGLRARAKFAGQLIVAVIFGAGAMMFKNSRGLTPASKHISYVRDLAPISIGVVGFLLLAYLIITATTNAVNLTDGLDGLVAGSAAMVMGAYTLVTFIQFRSTCSPGPALSGCYTVRDPQDLALIAAAAMGACFGFLWWNAKPAQIFMGDTGSMALGGLMAGLAILSRTELLLVVLGGLFAVVTLSSVIQTGWFKYTRIRTGTGKRVFRMAPFHHHFELGGWDEVTTIVRFWIVGGLAVAFGMGLFYAEFISHG</sequence>
<evidence type="ECO:0000256" key="2">
    <source>
        <dbReference type="ARBA" id="ARBA00005583"/>
    </source>
</evidence>
<feature type="transmembrane region" description="Helical" evidence="7">
    <location>
        <begin position="256"/>
        <end position="276"/>
    </location>
</feature>
<evidence type="ECO:0000313" key="9">
    <source>
        <dbReference type="EMBL" id="MDT0261311.1"/>
    </source>
</evidence>
<feature type="transmembrane region" description="Helical" evidence="7">
    <location>
        <begin position="190"/>
        <end position="212"/>
    </location>
</feature>
<evidence type="ECO:0000256" key="6">
    <source>
        <dbReference type="ARBA" id="ARBA00023136"/>
    </source>
</evidence>
<feature type="transmembrane region" description="Helical" evidence="7">
    <location>
        <begin position="120"/>
        <end position="137"/>
    </location>
</feature>